<dbReference type="STRING" id="52586.A0A0B1P852"/>
<dbReference type="GO" id="GO:0070063">
    <property type="term" value="F:RNA polymerase binding"/>
    <property type="evidence" value="ECO:0007669"/>
    <property type="project" value="InterPro"/>
</dbReference>
<dbReference type="EMBL" id="JNVN01000871">
    <property type="protein sequence ID" value="KHJ34438.1"/>
    <property type="molecule type" value="Genomic_DNA"/>
</dbReference>
<feature type="domain" description="WW" evidence="3">
    <location>
        <begin position="12"/>
        <end position="45"/>
    </location>
</feature>
<dbReference type="SUPFAM" id="SSF81698">
    <property type="entry name" value="FF domain"/>
    <property type="match status" value="1"/>
</dbReference>
<sequence length="405" mass="47257">MLKSTYKITPPSELPSGWTEHKAPTGHTYYYNAVTKQSTYTRPSHPGYAQVPLSLIGTTENFLQEQTNPQISSYPKTLTRDKIFKVRNDYNANEQTSNKFRAPKPQPLDKPKSCQTIPGFENWKLIHTKFNRRFVYNIEKDQSFWRIPEKLKSGILILDQTRIKEKAEALNQDNGHESKDSFQGSTNSFPAFGLGGCDADASSDNEEVEVTDDELEQDITVKSHAVANQNSEKPVEFTEDDIAFQLAVMGEEYGLEPDEYGGEVDHENHGYNVDQESVTLFKDMLDEFNVNPYSPWDKIINEGILIDDIRYTALPNMKMRKKVWDEWSRDKIQFLRETRANQEKKDPRSLYTQFLLKHATPKLYWLEFKRKYRKENEMRDPGLTDKDREKMYREYINRLKLSQTT</sequence>
<dbReference type="AlphaFoldDB" id="A0A0B1P852"/>
<evidence type="ECO:0000259" key="3">
    <source>
        <dbReference type="PROSITE" id="PS50020"/>
    </source>
</evidence>
<evidence type="ECO:0000256" key="1">
    <source>
        <dbReference type="ARBA" id="ARBA00022737"/>
    </source>
</evidence>
<evidence type="ECO:0000313" key="5">
    <source>
        <dbReference type="Proteomes" id="UP000030854"/>
    </source>
</evidence>
<dbReference type="InterPro" id="IPR002713">
    <property type="entry name" value="FF_domain"/>
</dbReference>
<dbReference type="PROSITE" id="PS01159">
    <property type="entry name" value="WW_DOMAIN_1"/>
    <property type="match status" value="1"/>
</dbReference>
<dbReference type="InterPro" id="IPR036517">
    <property type="entry name" value="FF_domain_sf"/>
</dbReference>
<dbReference type="PANTHER" id="PTHR15377:SF3">
    <property type="entry name" value="WW DOMAIN-CONTAINING PROTEIN"/>
    <property type="match status" value="1"/>
</dbReference>
<accession>A0A0B1P852</accession>
<dbReference type="SUPFAM" id="SSF51045">
    <property type="entry name" value="WW domain"/>
    <property type="match status" value="1"/>
</dbReference>
<protein>
    <submittedName>
        <fullName evidence="4">Putative ww domain-containing protein</fullName>
    </submittedName>
</protein>
<dbReference type="HOGENOM" id="CLU_013872_1_0_1"/>
<keyword evidence="1" id="KW-0677">Repeat</keyword>
<proteinExistence type="predicted"/>
<dbReference type="InterPro" id="IPR001202">
    <property type="entry name" value="WW_dom"/>
</dbReference>
<gene>
    <name evidence="4" type="ORF">EV44_g6110</name>
</gene>
<dbReference type="InterPro" id="IPR036020">
    <property type="entry name" value="WW_dom_sf"/>
</dbReference>
<dbReference type="Proteomes" id="UP000030854">
    <property type="component" value="Unassembled WGS sequence"/>
</dbReference>
<dbReference type="CDD" id="cd00201">
    <property type="entry name" value="WW"/>
    <property type="match status" value="1"/>
</dbReference>
<dbReference type="Gene3D" id="1.10.10.440">
    <property type="entry name" value="FF domain"/>
    <property type="match status" value="1"/>
</dbReference>
<dbReference type="PROSITE" id="PS50020">
    <property type="entry name" value="WW_DOMAIN_2"/>
    <property type="match status" value="1"/>
</dbReference>
<dbReference type="Pfam" id="PF01846">
    <property type="entry name" value="FF"/>
    <property type="match status" value="1"/>
</dbReference>
<feature type="region of interest" description="Disordered" evidence="2">
    <location>
        <begin position="1"/>
        <end position="20"/>
    </location>
</feature>
<dbReference type="SMART" id="SM00456">
    <property type="entry name" value="WW"/>
    <property type="match status" value="1"/>
</dbReference>
<dbReference type="OMA" id="MLKSTYT"/>
<dbReference type="InterPro" id="IPR045148">
    <property type="entry name" value="TCRG1-like"/>
</dbReference>
<name>A0A0B1P852_UNCNE</name>
<organism evidence="4 5">
    <name type="scientific">Uncinula necator</name>
    <name type="common">Grape powdery mildew</name>
    <dbReference type="NCBI Taxonomy" id="52586"/>
    <lineage>
        <taxon>Eukaryota</taxon>
        <taxon>Fungi</taxon>
        <taxon>Dikarya</taxon>
        <taxon>Ascomycota</taxon>
        <taxon>Pezizomycotina</taxon>
        <taxon>Leotiomycetes</taxon>
        <taxon>Erysiphales</taxon>
        <taxon>Erysiphaceae</taxon>
        <taxon>Erysiphe</taxon>
    </lineage>
</organism>
<evidence type="ECO:0000313" key="4">
    <source>
        <dbReference type="EMBL" id="KHJ34438.1"/>
    </source>
</evidence>
<evidence type="ECO:0000256" key="2">
    <source>
        <dbReference type="SAM" id="MobiDB-lite"/>
    </source>
</evidence>
<dbReference type="GO" id="GO:0005634">
    <property type="term" value="C:nucleus"/>
    <property type="evidence" value="ECO:0007669"/>
    <property type="project" value="TreeGrafter"/>
</dbReference>
<keyword evidence="5" id="KW-1185">Reference proteome</keyword>
<dbReference type="Pfam" id="PF00397">
    <property type="entry name" value="WW"/>
    <property type="match status" value="1"/>
</dbReference>
<dbReference type="Gene3D" id="2.20.70.10">
    <property type="match status" value="1"/>
</dbReference>
<comment type="caution">
    <text evidence="4">The sequence shown here is derived from an EMBL/GenBank/DDBJ whole genome shotgun (WGS) entry which is preliminary data.</text>
</comment>
<dbReference type="PANTHER" id="PTHR15377">
    <property type="entry name" value="TRANSCRIPTION ELONGATION REGULATOR 1"/>
    <property type="match status" value="1"/>
</dbReference>
<dbReference type="GO" id="GO:0003712">
    <property type="term" value="F:transcription coregulator activity"/>
    <property type="evidence" value="ECO:0007669"/>
    <property type="project" value="TreeGrafter"/>
</dbReference>
<reference evidence="4 5" key="1">
    <citation type="journal article" date="2014" name="BMC Genomics">
        <title>Adaptive genomic structural variation in the grape powdery mildew pathogen, Erysiphe necator.</title>
        <authorList>
            <person name="Jones L."/>
            <person name="Riaz S."/>
            <person name="Morales-Cruz A."/>
            <person name="Amrine K.C."/>
            <person name="McGuire B."/>
            <person name="Gubler W.D."/>
            <person name="Walker M.A."/>
            <person name="Cantu D."/>
        </authorList>
    </citation>
    <scope>NUCLEOTIDE SEQUENCE [LARGE SCALE GENOMIC DNA]</scope>
    <source>
        <strain evidence="5">c</strain>
    </source>
</reference>